<protein>
    <submittedName>
        <fullName evidence="7">3-methylmercaptopropionyl-CoA ligase of DmdB1 type</fullName>
        <ecNumber evidence="7">6.2.1.44</ecNumber>
    </submittedName>
</protein>
<organism evidence="7">
    <name type="scientific">uncultured Rubrobacteraceae bacterium</name>
    <dbReference type="NCBI Taxonomy" id="349277"/>
    <lineage>
        <taxon>Bacteria</taxon>
        <taxon>Bacillati</taxon>
        <taxon>Actinomycetota</taxon>
        <taxon>Rubrobacteria</taxon>
        <taxon>Rubrobacterales</taxon>
        <taxon>Rubrobacteraceae</taxon>
        <taxon>environmental samples</taxon>
    </lineage>
</organism>
<dbReference type="SUPFAM" id="SSF56801">
    <property type="entry name" value="Acetyl-CoA synthetase-like"/>
    <property type="match status" value="1"/>
</dbReference>
<dbReference type="Pfam" id="PF00501">
    <property type="entry name" value="AMP-binding"/>
    <property type="match status" value="1"/>
</dbReference>
<feature type="domain" description="AMP-dependent synthetase/ligase" evidence="5">
    <location>
        <begin position="17"/>
        <end position="381"/>
    </location>
</feature>
<evidence type="ECO:0000256" key="1">
    <source>
        <dbReference type="ARBA" id="ARBA00006432"/>
    </source>
</evidence>
<dbReference type="Gene3D" id="3.30.300.30">
    <property type="match status" value="1"/>
</dbReference>
<dbReference type="PANTHER" id="PTHR43859:SF4">
    <property type="entry name" value="BUTANOATE--COA LIGASE AAE1-RELATED"/>
    <property type="match status" value="1"/>
</dbReference>
<evidence type="ECO:0000259" key="6">
    <source>
        <dbReference type="Pfam" id="PF13193"/>
    </source>
</evidence>
<keyword evidence="3" id="KW-0276">Fatty acid metabolism</keyword>
<dbReference type="FunFam" id="3.30.300.30:FF:000008">
    <property type="entry name" value="2,3-dihydroxybenzoate-AMP ligase"/>
    <property type="match status" value="1"/>
</dbReference>
<evidence type="ECO:0000259" key="5">
    <source>
        <dbReference type="Pfam" id="PF00501"/>
    </source>
</evidence>
<dbReference type="EMBL" id="CADCVG010000087">
    <property type="protein sequence ID" value="CAA9459267.1"/>
    <property type="molecule type" value="Genomic_DNA"/>
</dbReference>
<keyword evidence="2 7" id="KW-0436">Ligase</keyword>
<dbReference type="InterPro" id="IPR020845">
    <property type="entry name" value="AMP-binding_CS"/>
</dbReference>
<dbReference type="Pfam" id="PF13193">
    <property type="entry name" value="AMP-binding_C"/>
    <property type="match status" value="1"/>
</dbReference>
<keyword evidence="4" id="KW-0443">Lipid metabolism</keyword>
<dbReference type="PANTHER" id="PTHR43859">
    <property type="entry name" value="ACYL-ACTIVATING ENZYME"/>
    <property type="match status" value="1"/>
</dbReference>
<dbReference type="Gene3D" id="3.40.50.12780">
    <property type="entry name" value="N-terminal domain of ligase-like"/>
    <property type="match status" value="1"/>
</dbReference>
<reference evidence="7" key="1">
    <citation type="submission" date="2020-02" db="EMBL/GenBank/DDBJ databases">
        <authorList>
            <person name="Meier V. D."/>
        </authorList>
    </citation>
    <scope>NUCLEOTIDE SEQUENCE</scope>
    <source>
        <strain evidence="7">AVDCRST_MAG14</strain>
    </source>
</reference>
<dbReference type="InterPro" id="IPR000873">
    <property type="entry name" value="AMP-dep_synth/lig_dom"/>
</dbReference>
<evidence type="ECO:0000256" key="4">
    <source>
        <dbReference type="ARBA" id="ARBA00023098"/>
    </source>
</evidence>
<evidence type="ECO:0000256" key="2">
    <source>
        <dbReference type="ARBA" id="ARBA00022598"/>
    </source>
</evidence>
<dbReference type="AlphaFoldDB" id="A0A6J4QZ27"/>
<gene>
    <name evidence="7" type="ORF">AVDCRST_MAG14-2074</name>
</gene>
<dbReference type="InterPro" id="IPR025110">
    <property type="entry name" value="AMP-bd_C"/>
</dbReference>
<accession>A0A6J4QZ27</accession>
<evidence type="ECO:0000313" key="7">
    <source>
        <dbReference type="EMBL" id="CAA9459267.1"/>
    </source>
</evidence>
<comment type="similarity">
    <text evidence="1">Belongs to the ATP-dependent AMP-binding enzyme family.</text>
</comment>
<dbReference type="GO" id="GO:0006631">
    <property type="term" value="P:fatty acid metabolic process"/>
    <property type="evidence" value="ECO:0007669"/>
    <property type="project" value="UniProtKB-KW"/>
</dbReference>
<dbReference type="InterPro" id="IPR045851">
    <property type="entry name" value="AMP-bd_C_sf"/>
</dbReference>
<dbReference type="PROSITE" id="PS00455">
    <property type="entry name" value="AMP_BINDING"/>
    <property type="match status" value="1"/>
</dbReference>
<evidence type="ECO:0000256" key="3">
    <source>
        <dbReference type="ARBA" id="ARBA00022832"/>
    </source>
</evidence>
<sequence>MSEKVYRTELTPLNFLSRSAYMFPDKEAVIYGDRRYSYKEFEERVNRLASRLTDAGFQKGDRIAFLCPNTPPMLEGSFAIPAAGLIMVTINTRLSAGEVEYIVEHSKSKVVFVDHELEHLLEGVDESVERVRIDDTGEEGDPYEDYLAEGSPEPVPSVLEDEEETISINYTSGTTGRPKGVLYTYRGAYLSALGNVIESQMNYETRYLWTLPMFHCNGWTYPWAVTAVAGTHVCLRKVDPGRIWDLFESEKISHYCAAPTVQIPLANHEGARELDQQVTAVIAGYVPTPTLLNQLLDLNVRPIHTYGLTETYGPMTTSAPRKEWEEKDPKEHARLLSRQGQGYVTADLVRVVDDEMNDVPLDGETMGEIVMRGNMVMKGYLDNEEETKESFKGGWYHSGDLAVWHPDGYVEIKDRDKDVIISGGENISGVEIEQVLAEHPDILEAAVTAMPDEHYGERPKAFVILKQGKETTEQEIIDFVKERIARFKAPAAVDFLDELPKTSTGKVQKYVLREKEEESEDGQES</sequence>
<feature type="domain" description="AMP-binding enzyme C-terminal" evidence="6">
    <location>
        <begin position="431"/>
        <end position="506"/>
    </location>
</feature>
<name>A0A6J4QZ27_9ACTN</name>
<dbReference type="InterPro" id="IPR042099">
    <property type="entry name" value="ANL_N_sf"/>
</dbReference>
<dbReference type="EC" id="6.2.1.44" evidence="7"/>
<dbReference type="CDD" id="cd12118">
    <property type="entry name" value="ttLC_FACS_AEE21_like"/>
    <property type="match status" value="1"/>
</dbReference>
<dbReference type="GO" id="GO:0016874">
    <property type="term" value="F:ligase activity"/>
    <property type="evidence" value="ECO:0007669"/>
    <property type="project" value="UniProtKB-KW"/>
</dbReference>
<proteinExistence type="inferred from homology"/>